<evidence type="ECO:0000256" key="2">
    <source>
        <dbReference type="ARBA" id="ARBA00006579"/>
    </source>
</evidence>
<dbReference type="FunFam" id="1.20.1300.20:FF:000001">
    <property type="entry name" value="Ubiquitin thioesterase OTUB1"/>
    <property type="match status" value="1"/>
</dbReference>
<dbReference type="SUPFAM" id="SSF54001">
    <property type="entry name" value="Cysteine proteinases"/>
    <property type="match status" value="1"/>
</dbReference>
<comment type="caution">
    <text evidence="9">The sequence shown here is derived from an EMBL/GenBank/DDBJ whole genome shotgun (WGS) entry which is preliminary data.</text>
</comment>
<gene>
    <name evidence="9" type="ORF">CJ030_MR7G005496</name>
</gene>
<feature type="domain" description="OTU" evidence="8">
    <location>
        <begin position="85"/>
        <end position="284"/>
    </location>
</feature>
<organism evidence="9 10">
    <name type="scientific">Morella rubra</name>
    <name type="common">Chinese bayberry</name>
    <dbReference type="NCBI Taxonomy" id="262757"/>
    <lineage>
        <taxon>Eukaryota</taxon>
        <taxon>Viridiplantae</taxon>
        <taxon>Streptophyta</taxon>
        <taxon>Embryophyta</taxon>
        <taxon>Tracheophyta</taxon>
        <taxon>Spermatophyta</taxon>
        <taxon>Magnoliopsida</taxon>
        <taxon>eudicotyledons</taxon>
        <taxon>Gunneridae</taxon>
        <taxon>Pentapetalae</taxon>
        <taxon>rosids</taxon>
        <taxon>fabids</taxon>
        <taxon>Fagales</taxon>
        <taxon>Myricaceae</taxon>
        <taxon>Morella</taxon>
    </lineage>
</organism>
<evidence type="ECO:0000256" key="5">
    <source>
        <dbReference type="ARBA" id="ARBA00022786"/>
    </source>
</evidence>
<evidence type="ECO:0000256" key="4">
    <source>
        <dbReference type="ARBA" id="ARBA00022670"/>
    </source>
</evidence>
<dbReference type="EC" id="3.4.19.12" evidence="3"/>
<evidence type="ECO:0000313" key="10">
    <source>
        <dbReference type="Proteomes" id="UP000516437"/>
    </source>
</evidence>
<dbReference type="Gene3D" id="1.20.1300.20">
    <property type="entry name" value="Peptidase C65 Otubain, subdomain 2"/>
    <property type="match status" value="1"/>
</dbReference>
<accession>A0A6A1V739</accession>
<dbReference type="OrthoDB" id="18915at2759"/>
<dbReference type="PROSITE" id="PS50802">
    <property type="entry name" value="OTU"/>
    <property type="match status" value="1"/>
</dbReference>
<keyword evidence="6" id="KW-0378">Hydrolase</keyword>
<dbReference type="InterPro" id="IPR019400">
    <property type="entry name" value="Peptidase_C65_otubain"/>
</dbReference>
<dbReference type="PANTHER" id="PTHR12931:SF15">
    <property type="entry name" value="UBIQUITIN THIOESTERASE OTUBAIN-LIKE"/>
    <property type="match status" value="1"/>
</dbReference>
<name>A0A6A1V739_9ROSI</name>
<evidence type="ECO:0000256" key="7">
    <source>
        <dbReference type="ARBA" id="ARBA00022807"/>
    </source>
</evidence>
<dbReference type="GO" id="GO:0006508">
    <property type="term" value="P:proteolysis"/>
    <property type="evidence" value="ECO:0007669"/>
    <property type="project" value="UniProtKB-KW"/>
</dbReference>
<sequence length="349" mass="39016">MQKQGGPQADWESEASTSFLGSEFDNWEHFGDDDIMHQQSAIRAEEAEKTPFVGDKEPLSTLAAEYQSGSPILLEKIKVLGEKYAAIRRTRGDGNCFFRGFMFSYLEHILELQDRKEVDRVKANVEQCRKTLQSLGYADFTFEDFFAPVVLILTFVSDELFLEQLDSVLEGNEASISHDELLLRSRDQSISDYVVMFFRFVTSGEVRKRSEFFEPFIMGLTNASVEQFCKSSVEPMGEESDHVHITALSDALGVPIRVVYLDRSSLDSGGISVNHHDFSPAAAAADLPNTSGSSETVRFQCACQHNEAIVLAKSLSATGHCLVPEAEWPRLCNLCGQDIWCRKLKAKAL</sequence>
<dbReference type="PANTHER" id="PTHR12931">
    <property type="entry name" value="UBIQUITIN THIOLESTERASE PROTEIN OTUB"/>
    <property type="match status" value="1"/>
</dbReference>
<keyword evidence="7" id="KW-0788">Thiol protease</keyword>
<dbReference type="InterPro" id="IPR042468">
    <property type="entry name" value="Peptidase_C65_otubain_sub1"/>
</dbReference>
<evidence type="ECO:0000256" key="6">
    <source>
        <dbReference type="ARBA" id="ARBA00022801"/>
    </source>
</evidence>
<comment type="catalytic activity">
    <reaction evidence="1">
        <text>Thiol-dependent hydrolysis of ester, thioester, amide, peptide and isopeptide bonds formed by the C-terminal Gly of ubiquitin (a 76-residue protein attached to proteins as an intracellular targeting signal).</text>
        <dbReference type="EC" id="3.4.19.12"/>
    </reaction>
</comment>
<dbReference type="GO" id="GO:0043130">
    <property type="term" value="F:ubiquitin binding"/>
    <property type="evidence" value="ECO:0007669"/>
    <property type="project" value="TreeGrafter"/>
</dbReference>
<dbReference type="Proteomes" id="UP000516437">
    <property type="component" value="Chromosome 7"/>
</dbReference>
<comment type="similarity">
    <text evidence="2">Belongs to the peptidase C65 family.</text>
</comment>
<dbReference type="GO" id="GO:0004843">
    <property type="term" value="F:cysteine-type deubiquitinase activity"/>
    <property type="evidence" value="ECO:0007669"/>
    <property type="project" value="UniProtKB-EC"/>
</dbReference>
<dbReference type="InterPro" id="IPR003323">
    <property type="entry name" value="OTU_dom"/>
</dbReference>
<reference evidence="9 10" key="1">
    <citation type="journal article" date="2019" name="Plant Biotechnol. J.">
        <title>The red bayberry genome and genetic basis of sex determination.</title>
        <authorList>
            <person name="Jia H.M."/>
            <person name="Jia H.J."/>
            <person name="Cai Q.L."/>
            <person name="Wang Y."/>
            <person name="Zhao H.B."/>
            <person name="Yang W.F."/>
            <person name="Wang G.Y."/>
            <person name="Li Y.H."/>
            <person name="Zhan D.L."/>
            <person name="Shen Y.T."/>
            <person name="Niu Q.F."/>
            <person name="Chang L."/>
            <person name="Qiu J."/>
            <person name="Zhao L."/>
            <person name="Xie H.B."/>
            <person name="Fu W.Y."/>
            <person name="Jin J."/>
            <person name="Li X.W."/>
            <person name="Jiao Y."/>
            <person name="Zhou C.C."/>
            <person name="Tu T."/>
            <person name="Chai C.Y."/>
            <person name="Gao J.L."/>
            <person name="Fan L.J."/>
            <person name="van de Weg E."/>
            <person name="Wang J.Y."/>
            <person name="Gao Z.S."/>
        </authorList>
    </citation>
    <scope>NUCLEOTIDE SEQUENCE [LARGE SCALE GENOMIC DNA]</scope>
    <source>
        <tissue evidence="9">Leaves</tissue>
    </source>
</reference>
<dbReference type="AlphaFoldDB" id="A0A6A1V739"/>
<dbReference type="CDD" id="cd22765">
    <property type="entry name" value="AtOTU1-like"/>
    <property type="match status" value="1"/>
</dbReference>
<dbReference type="InterPro" id="IPR042467">
    <property type="entry name" value="Peptidase_C65_otubain_sub2"/>
</dbReference>
<dbReference type="GO" id="GO:0005634">
    <property type="term" value="C:nucleus"/>
    <property type="evidence" value="ECO:0007669"/>
    <property type="project" value="TreeGrafter"/>
</dbReference>
<keyword evidence="10" id="KW-1185">Reference proteome</keyword>
<proteinExistence type="inferred from homology"/>
<dbReference type="EMBL" id="RXIC02000025">
    <property type="protein sequence ID" value="KAB1207708.1"/>
    <property type="molecule type" value="Genomic_DNA"/>
</dbReference>
<evidence type="ECO:0000256" key="1">
    <source>
        <dbReference type="ARBA" id="ARBA00000707"/>
    </source>
</evidence>
<evidence type="ECO:0000259" key="8">
    <source>
        <dbReference type="PROSITE" id="PS50802"/>
    </source>
</evidence>
<evidence type="ECO:0000313" key="9">
    <source>
        <dbReference type="EMBL" id="KAB1207708.1"/>
    </source>
</evidence>
<keyword evidence="5" id="KW-0833">Ubl conjugation pathway</keyword>
<dbReference type="GO" id="GO:0071108">
    <property type="term" value="P:protein K48-linked deubiquitination"/>
    <property type="evidence" value="ECO:0007669"/>
    <property type="project" value="TreeGrafter"/>
</dbReference>
<evidence type="ECO:0000256" key="3">
    <source>
        <dbReference type="ARBA" id="ARBA00012759"/>
    </source>
</evidence>
<protein>
    <recommendedName>
        <fullName evidence="3">ubiquitinyl hydrolase 1</fullName>
        <ecNumber evidence="3">3.4.19.12</ecNumber>
    </recommendedName>
</protein>
<dbReference type="Pfam" id="PF10275">
    <property type="entry name" value="Peptidase_C65"/>
    <property type="match status" value="1"/>
</dbReference>
<dbReference type="Gene3D" id="3.30.200.60">
    <property type="entry name" value="Peptidase C65 Otubain, subdomain 1"/>
    <property type="match status" value="1"/>
</dbReference>
<keyword evidence="4" id="KW-0645">Protease</keyword>
<dbReference type="InterPro" id="IPR038765">
    <property type="entry name" value="Papain-like_cys_pep_sf"/>
</dbReference>